<evidence type="ECO:0000313" key="3">
    <source>
        <dbReference type="Proteomes" id="UP000032266"/>
    </source>
</evidence>
<dbReference type="InterPro" id="IPR045057">
    <property type="entry name" value="Gcn5-rel_NAT"/>
</dbReference>
<dbReference type="InterPro" id="IPR016181">
    <property type="entry name" value="Acyl_CoA_acyltransferase"/>
</dbReference>
<dbReference type="HOGENOM" id="CLU_132888_1_2_6"/>
<dbReference type="KEGG" id="gsn:YC6258_01527"/>
<keyword evidence="3" id="KW-1185">Reference proteome</keyword>
<dbReference type="Gene3D" id="3.40.630.30">
    <property type="match status" value="1"/>
</dbReference>
<reference evidence="2 3" key="1">
    <citation type="submission" date="2014-01" db="EMBL/GenBank/DDBJ databases">
        <title>Full genme sequencing of cellulolytic bacterium Gynuella sunshinyii YC6258T gen. nov., sp. nov.</title>
        <authorList>
            <person name="Khan H."/>
            <person name="Chung E.J."/>
            <person name="Chung Y.R."/>
        </authorList>
    </citation>
    <scope>NUCLEOTIDE SEQUENCE [LARGE SCALE GENOMIC DNA]</scope>
    <source>
        <strain evidence="2 3">YC6258</strain>
    </source>
</reference>
<dbReference type="PANTHER" id="PTHR31435">
    <property type="entry name" value="PROTEIN NATD1"/>
    <property type="match status" value="1"/>
</dbReference>
<dbReference type="PANTHER" id="PTHR31435:SF9">
    <property type="entry name" value="PROTEIN NATD1"/>
    <property type="match status" value="1"/>
</dbReference>
<dbReference type="AlphaFoldDB" id="A0A0C5V200"/>
<dbReference type="SUPFAM" id="SSF55729">
    <property type="entry name" value="Acyl-CoA N-acyltransferases (Nat)"/>
    <property type="match status" value="1"/>
</dbReference>
<dbReference type="Proteomes" id="UP000032266">
    <property type="component" value="Chromosome"/>
</dbReference>
<protein>
    <submittedName>
        <fullName evidence="2">Putative acetyltransferase</fullName>
    </submittedName>
</protein>
<evidence type="ECO:0000259" key="1">
    <source>
        <dbReference type="PROSITE" id="PS51729"/>
    </source>
</evidence>
<organism evidence="2 3">
    <name type="scientific">Gynuella sunshinyii YC6258</name>
    <dbReference type="NCBI Taxonomy" id="1445510"/>
    <lineage>
        <taxon>Bacteria</taxon>
        <taxon>Pseudomonadati</taxon>
        <taxon>Pseudomonadota</taxon>
        <taxon>Gammaproteobacteria</taxon>
        <taxon>Oceanospirillales</taxon>
        <taxon>Saccharospirillaceae</taxon>
        <taxon>Gynuella</taxon>
    </lineage>
</organism>
<evidence type="ECO:0000313" key="2">
    <source>
        <dbReference type="EMBL" id="AJQ93575.1"/>
    </source>
</evidence>
<gene>
    <name evidence="2" type="ORF">YC6258_01527</name>
</gene>
<dbReference type="EMBL" id="CP007142">
    <property type="protein sequence ID" value="AJQ93575.1"/>
    <property type="molecule type" value="Genomic_DNA"/>
</dbReference>
<name>A0A0C5V200_9GAMM</name>
<sequence length="79" mass="9227">MPIKHDTEKKRFTYQPDTDQHAFLSYTLSDNHINFIHTFVPESLRGQGIAEKLVREGLSWAKHEDFVISASCSYVQRFI</sequence>
<dbReference type="GO" id="GO:0016740">
    <property type="term" value="F:transferase activity"/>
    <property type="evidence" value="ECO:0007669"/>
    <property type="project" value="UniProtKB-KW"/>
</dbReference>
<dbReference type="Pfam" id="PF14542">
    <property type="entry name" value="Acetyltransf_CG"/>
    <property type="match status" value="1"/>
</dbReference>
<dbReference type="OrthoDB" id="9813275at2"/>
<dbReference type="InterPro" id="IPR031165">
    <property type="entry name" value="GNAT_YJDJ"/>
</dbReference>
<accession>A0A0C5V200</accession>
<keyword evidence="2" id="KW-0808">Transferase</keyword>
<dbReference type="PROSITE" id="PS51729">
    <property type="entry name" value="GNAT_YJDJ"/>
    <property type="match status" value="1"/>
</dbReference>
<dbReference type="CDD" id="cd04301">
    <property type="entry name" value="NAT_SF"/>
    <property type="match status" value="1"/>
</dbReference>
<feature type="domain" description="N-acetyltransferase" evidence="1">
    <location>
        <begin position="4"/>
        <end position="79"/>
    </location>
</feature>
<dbReference type="RefSeq" id="WP_044616325.1">
    <property type="nucleotide sequence ID" value="NZ_CP007142.1"/>
</dbReference>
<proteinExistence type="predicted"/>
<dbReference type="STRING" id="1445510.YC6258_01527"/>